<protein>
    <recommendedName>
        <fullName evidence="3">DUF5666 domain-containing protein</fullName>
    </recommendedName>
</protein>
<sequence>MGDWGMGDWGMGDWGIGKRTDDFTRLVRGDAVTVEGSSVSMQGTVEEVAPDRSVLWVLEHGGHSRYMVHRTDTVVVTRVEAGWTPAAGAEAEL</sequence>
<reference evidence="1 2" key="1">
    <citation type="submission" date="2014-09" db="EMBL/GenBank/DDBJ databases">
        <title>Genome sequence of Sinomonas sp. MUSC 117.</title>
        <authorList>
            <person name="Lee L.-H."/>
        </authorList>
    </citation>
    <scope>NUCLEOTIDE SEQUENCE [LARGE SCALE GENOMIC DNA]</scope>
    <source>
        <strain evidence="1 2">MUSC 117</strain>
    </source>
</reference>
<accession>A0A0B2AK97</accession>
<evidence type="ECO:0000313" key="1">
    <source>
        <dbReference type="EMBL" id="KHL02265.1"/>
    </source>
</evidence>
<comment type="caution">
    <text evidence="1">The sequence shown here is derived from an EMBL/GenBank/DDBJ whole genome shotgun (WGS) entry which is preliminary data.</text>
</comment>
<dbReference type="RefSeq" id="WP_043124495.1">
    <property type="nucleotide sequence ID" value="NZ_JTDL01000129.1"/>
</dbReference>
<dbReference type="OrthoDB" id="4947240at2"/>
<gene>
    <name evidence="1" type="ORF">LK10_13465</name>
</gene>
<dbReference type="EMBL" id="JTDL01000129">
    <property type="protein sequence ID" value="KHL02265.1"/>
    <property type="molecule type" value="Genomic_DNA"/>
</dbReference>
<keyword evidence="2" id="KW-1185">Reference proteome</keyword>
<dbReference type="AlphaFoldDB" id="A0A0B2AK97"/>
<proteinExistence type="predicted"/>
<name>A0A0B2AK97_9MICC</name>
<organism evidence="1 2">
    <name type="scientific">Sinomonas humi</name>
    <dbReference type="NCBI Taxonomy" id="1338436"/>
    <lineage>
        <taxon>Bacteria</taxon>
        <taxon>Bacillati</taxon>
        <taxon>Actinomycetota</taxon>
        <taxon>Actinomycetes</taxon>
        <taxon>Micrococcales</taxon>
        <taxon>Micrococcaceae</taxon>
        <taxon>Sinomonas</taxon>
    </lineage>
</organism>
<dbReference type="Proteomes" id="UP000030982">
    <property type="component" value="Unassembled WGS sequence"/>
</dbReference>
<evidence type="ECO:0000313" key="2">
    <source>
        <dbReference type="Proteomes" id="UP000030982"/>
    </source>
</evidence>
<evidence type="ECO:0008006" key="3">
    <source>
        <dbReference type="Google" id="ProtNLM"/>
    </source>
</evidence>